<evidence type="ECO:0000256" key="4">
    <source>
        <dbReference type="ARBA" id="ARBA00022737"/>
    </source>
</evidence>
<evidence type="ECO:0000256" key="10">
    <source>
        <dbReference type="ARBA" id="ARBA00048048"/>
    </source>
</evidence>
<evidence type="ECO:0000313" key="15">
    <source>
        <dbReference type="EMBL" id="KAF7759826.1"/>
    </source>
</evidence>
<keyword evidence="7 12" id="KW-0472">Membrane</keyword>
<feature type="domain" description="Palmitoyltransferase DHHC" evidence="14">
    <location>
        <begin position="421"/>
        <end position="556"/>
    </location>
</feature>
<feature type="transmembrane region" description="Helical" evidence="12">
    <location>
        <begin position="521"/>
        <end position="541"/>
    </location>
</feature>
<evidence type="ECO:0000256" key="12">
    <source>
        <dbReference type="RuleBase" id="RU079119"/>
    </source>
</evidence>
<evidence type="ECO:0000256" key="7">
    <source>
        <dbReference type="ARBA" id="ARBA00023136"/>
    </source>
</evidence>
<dbReference type="InterPro" id="IPR002110">
    <property type="entry name" value="Ankyrin_rpt"/>
</dbReference>
<dbReference type="Proteomes" id="UP000629468">
    <property type="component" value="Unassembled WGS sequence"/>
</dbReference>
<dbReference type="AlphaFoldDB" id="A0A8H7BZH2"/>
<evidence type="ECO:0000256" key="6">
    <source>
        <dbReference type="ARBA" id="ARBA00023043"/>
    </source>
</evidence>
<name>A0A8H7BZH2_AGABI</name>
<dbReference type="GO" id="GO:0016020">
    <property type="term" value="C:membrane"/>
    <property type="evidence" value="ECO:0007669"/>
    <property type="project" value="UniProtKB-SubCell"/>
</dbReference>
<dbReference type="PANTHER" id="PTHR24161:SF85">
    <property type="entry name" value="PALMITOYLTRANSFERASE HIP14"/>
    <property type="match status" value="1"/>
</dbReference>
<keyword evidence="9" id="KW-0449">Lipoprotein</keyword>
<keyword evidence="3 12" id="KW-0812">Transmembrane</keyword>
<dbReference type="Gene3D" id="1.25.40.20">
    <property type="entry name" value="Ankyrin repeat-containing domain"/>
    <property type="match status" value="3"/>
</dbReference>
<proteinExistence type="inferred from homology"/>
<keyword evidence="12" id="KW-0808">Transferase</keyword>
<dbReference type="InterPro" id="IPR001594">
    <property type="entry name" value="Palmitoyltrfase_DHHC"/>
</dbReference>
<feature type="compositionally biased region" description="Gly residues" evidence="13">
    <location>
        <begin position="720"/>
        <end position="729"/>
    </location>
</feature>
<dbReference type="Pfam" id="PF01529">
    <property type="entry name" value="DHHC"/>
    <property type="match status" value="1"/>
</dbReference>
<feature type="repeat" description="ANK" evidence="11">
    <location>
        <begin position="74"/>
        <end position="106"/>
    </location>
</feature>
<comment type="caution">
    <text evidence="15">The sequence shown here is derived from an EMBL/GenBank/DDBJ whole genome shotgun (WGS) entry which is preliminary data.</text>
</comment>
<evidence type="ECO:0000256" key="5">
    <source>
        <dbReference type="ARBA" id="ARBA00022989"/>
    </source>
</evidence>
<keyword evidence="8" id="KW-0564">Palmitate</keyword>
<dbReference type="Pfam" id="PF12796">
    <property type="entry name" value="Ank_2"/>
    <property type="match status" value="2"/>
</dbReference>
<feature type="transmembrane region" description="Helical" evidence="12">
    <location>
        <begin position="307"/>
        <end position="327"/>
    </location>
</feature>
<feature type="repeat" description="ANK" evidence="11">
    <location>
        <begin position="111"/>
        <end position="140"/>
    </location>
</feature>
<comment type="subcellular location">
    <subcellularLocation>
        <location evidence="1">Membrane</location>
        <topology evidence="1">Multi-pass membrane protein</topology>
    </subcellularLocation>
</comment>
<evidence type="ECO:0000256" key="13">
    <source>
        <dbReference type="SAM" id="MobiDB-lite"/>
    </source>
</evidence>
<keyword evidence="4" id="KW-0677">Repeat</keyword>
<keyword evidence="5 12" id="KW-1133">Transmembrane helix</keyword>
<organism evidence="15 16">
    <name type="scientific">Agaricus bisporus var. burnettii</name>
    <dbReference type="NCBI Taxonomy" id="192524"/>
    <lineage>
        <taxon>Eukaryota</taxon>
        <taxon>Fungi</taxon>
        <taxon>Dikarya</taxon>
        <taxon>Basidiomycota</taxon>
        <taxon>Agaricomycotina</taxon>
        <taxon>Agaricomycetes</taxon>
        <taxon>Agaricomycetidae</taxon>
        <taxon>Agaricales</taxon>
        <taxon>Agaricineae</taxon>
        <taxon>Agaricaceae</taxon>
        <taxon>Agaricus</taxon>
    </lineage>
</organism>
<comment type="similarity">
    <text evidence="2">Belongs to the DHHC palmitoyltransferase family. AKR/ZDHHC17 subfamily.</text>
</comment>
<evidence type="ECO:0000256" key="11">
    <source>
        <dbReference type="PROSITE-ProRule" id="PRU00023"/>
    </source>
</evidence>
<dbReference type="EMBL" id="JABXXO010000016">
    <property type="protein sequence ID" value="KAF7759826.1"/>
    <property type="molecule type" value="Genomic_DNA"/>
</dbReference>
<dbReference type="PROSITE" id="PS50297">
    <property type="entry name" value="ANK_REP_REGION"/>
    <property type="match status" value="3"/>
</dbReference>
<evidence type="ECO:0000256" key="8">
    <source>
        <dbReference type="ARBA" id="ARBA00023139"/>
    </source>
</evidence>
<keyword evidence="12" id="KW-0012">Acyltransferase</keyword>
<dbReference type="PROSITE" id="PS50216">
    <property type="entry name" value="DHHC"/>
    <property type="match status" value="1"/>
</dbReference>
<dbReference type="SMART" id="SM00248">
    <property type="entry name" value="ANK"/>
    <property type="match status" value="6"/>
</dbReference>
<evidence type="ECO:0000256" key="1">
    <source>
        <dbReference type="ARBA" id="ARBA00004141"/>
    </source>
</evidence>
<sequence length="739" mass="81593">MDDPTAIVSQKAEPASSSVVTESAVATNITFSQPKEANGDPETNIFLAAQRGDVNLLRELIESGRAKATDRDEQNITPLHWAAINAHLAACRYLLEQGAEVDAMGGDLVATPMQWAARNGYLYIIHLLIAHNADPTITDSQGYNSLHLVTHSSSIMPLLYLLHQPINVDSRDAQGHTSLMWAAYQGDALSVDLLLRHGANPSLKDDVGLTPLHWAVVRGNRVCIRRLIEKGADIMAKDGEDRTPRDMAIELKSLGAWKRALEEGGMNEYGIKRSKPFSERNTKIAIFLLPTFFFFLIRIFRHASCEYQWLCLFSLLTSYQIVTRVLLNKPSYTESVSQSPYFAGIIFSSIIWVTFCWITRLVNQPNDHAISNLSFALAVGICTYNFFRSITLDPGTAPKPSSDEELRSIIEDLASEGRLNGQTFCIQCMAKKPLRSKHCRVCDRCIARSDHHCPWVWNCVGANNHRQFVLFVLSLVCGIILFDYLTFGYFSSIQISQDPSQISPSCILPSDLCYLVSQDSFLVSVALWSTLQLTWTIVLLASQLWQVARQMTTLEVSNLGRYGYMGGRGGASYAGQMGHRHRHGGSPIAGLDTEDTALVGDASSTSSGHQTHQHRSCAGCGSGFLMNLLGFDRFTKGKAVDGLARAGKASNPFDLGFFGNCKDFWTKGRELGVEYETLYDVPLEGFREAKRRRTERDDDGDSSSIGGDGRKKSGRKGLFMGLGIGGSARRGGYEPVNQV</sequence>
<gene>
    <name evidence="15" type="ORF">Agabi119p4_11521</name>
</gene>
<feature type="repeat" description="ANK" evidence="11">
    <location>
        <begin position="207"/>
        <end position="239"/>
    </location>
</feature>
<dbReference type="EC" id="2.3.1.225" evidence="12"/>
<feature type="transmembrane region" description="Helical" evidence="12">
    <location>
        <begin position="339"/>
        <end position="362"/>
    </location>
</feature>
<feature type="region of interest" description="Disordered" evidence="13">
    <location>
        <begin position="690"/>
        <end position="739"/>
    </location>
</feature>
<dbReference type="GO" id="GO:0019706">
    <property type="term" value="F:protein-cysteine S-palmitoyltransferase activity"/>
    <property type="evidence" value="ECO:0007669"/>
    <property type="project" value="UniProtKB-EC"/>
</dbReference>
<protein>
    <recommendedName>
        <fullName evidence="12">Palmitoyltransferase</fullName>
        <ecNumber evidence="12">2.3.1.225</ecNumber>
    </recommendedName>
</protein>
<dbReference type="PROSITE" id="PS50088">
    <property type="entry name" value="ANK_REPEAT"/>
    <property type="match status" value="4"/>
</dbReference>
<evidence type="ECO:0000313" key="16">
    <source>
        <dbReference type="Proteomes" id="UP000629468"/>
    </source>
</evidence>
<evidence type="ECO:0000256" key="9">
    <source>
        <dbReference type="ARBA" id="ARBA00023288"/>
    </source>
</evidence>
<comment type="domain">
    <text evidence="12">The DHHC domain is required for palmitoyltransferase activity.</text>
</comment>
<reference evidence="15 16" key="1">
    <citation type="journal article" name="Sci. Rep.">
        <title>Telomere-to-telomere assembled and centromere annotated genomes of the two main subspecies of the button mushroom Agaricus bisporus reveal especially polymorphic chromosome ends.</title>
        <authorList>
            <person name="Sonnenberg A.S.M."/>
            <person name="Sedaghat-Telgerd N."/>
            <person name="Lavrijssen B."/>
            <person name="Ohm R.A."/>
            <person name="Hendrickx P.M."/>
            <person name="Scholtmeijer K."/>
            <person name="Baars J.J.P."/>
            <person name="van Peer A."/>
        </authorList>
    </citation>
    <scope>NUCLEOTIDE SEQUENCE [LARGE SCALE GENOMIC DNA]</scope>
    <source>
        <strain evidence="15 16">H119_p4</strain>
    </source>
</reference>
<dbReference type="InterPro" id="IPR036770">
    <property type="entry name" value="Ankyrin_rpt-contain_sf"/>
</dbReference>
<dbReference type="PANTHER" id="PTHR24161">
    <property type="entry name" value="ANK_REP_REGION DOMAIN-CONTAINING PROTEIN-RELATED"/>
    <property type="match status" value="1"/>
</dbReference>
<accession>A0A8H7BZH2</accession>
<evidence type="ECO:0000256" key="3">
    <source>
        <dbReference type="ARBA" id="ARBA00022692"/>
    </source>
</evidence>
<feature type="repeat" description="ANK" evidence="11">
    <location>
        <begin position="174"/>
        <end position="206"/>
    </location>
</feature>
<feature type="transmembrane region" description="Helical" evidence="12">
    <location>
        <begin position="468"/>
        <end position="490"/>
    </location>
</feature>
<keyword evidence="6 11" id="KW-0040">ANK repeat</keyword>
<dbReference type="SUPFAM" id="SSF48403">
    <property type="entry name" value="Ankyrin repeat"/>
    <property type="match status" value="1"/>
</dbReference>
<evidence type="ECO:0000256" key="2">
    <source>
        <dbReference type="ARBA" id="ARBA00010104"/>
    </source>
</evidence>
<comment type="catalytic activity">
    <reaction evidence="10 12">
        <text>L-cysteinyl-[protein] + hexadecanoyl-CoA = S-hexadecanoyl-L-cysteinyl-[protein] + CoA</text>
        <dbReference type="Rhea" id="RHEA:36683"/>
        <dbReference type="Rhea" id="RHEA-COMP:10131"/>
        <dbReference type="Rhea" id="RHEA-COMP:11032"/>
        <dbReference type="ChEBI" id="CHEBI:29950"/>
        <dbReference type="ChEBI" id="CHEBI:57287"/>
        <dbReference type="ChEBI" id="CHEBI:57379"/>
        <dbReference type="ChEBI" id="CHEBI:74151"/>
        <dbReference type="EC" id="2.3.1.225"/>
    </reaction>
</comment>
<evidence type="ECO:0000259" key="14">
    <source>
        <dbReference type="Pfam" id="PF01529"/>
    </source>
</evidence>
<dbReference type="Pfam" id="PF00023">
    <property type="entry name" value="Ank"/>
    <property type="match status" value="1"/>
</dbReference>
<feature type="transmembrane region" description="Helical" evidence="12">
    <location>
        <begin position="282"/>
        <end position="301"/>
    </location>
</feature>